<name>A0ACC2WNN2_9TREE</name>
<organism evidence="1 2">
    <name type="scientific">Naganishia vaughanmartiniae</name>
    <dbReference type="NCBI Taxonomy" id="1424756"/>
    <lineage>
        <taxon>Eukaryota</taxon>
        <taxon>Fungi</taxon>
        <taxon>Dikarya</taxon>
        <taxon>Basidiomycota</taxon>
        <taxon>Agaricomycotina</taxon>
        <taxon>Tremellomycetes</taxon>
        <taxon>Filobasidiales</taxon>
        <taxon>Filobasidiaceae</taxon>
        <taxon>Naganishia</taxon>
    </lineage>
</organism>
<dbReference type="EMBL" id="JASBWU010000023">
    <property type="protein sequence ID" value="KAJ9113061.1"/>
    <property type="molecule type" value="Genomic_DNA"/>
</dbReference>
<reference evidence="1" key="1">
    <citation type="submission" date="2023-04" db="EMBL/GenBank/DDBJ databases">
        <title>Draft Genome sequencing of Naganishia species isolated from polar environments using Oxford Nanopore Technology.</title>
        <authorList>
            <person name="Leo P."/>
            <person name="Venkateswaran K."/>
        </authorList>
    </citation>
    <scope>NUCLEOTIDE SEQUENCE</scope>
    <source>
        <strain evidence="1">MNA-CCFEE 5425</strain>
    </source>
</reference>
<accession>A0ACC2WNN2</accession>
<comment type="caution">
    <text evidence="1">The sequence shown here is derived from an EMBL/GenBank/DDBJ whole genome shotgun (WGS) entry which is preliminary data.</text>
</comment>
<proteinExistence type="predicted"/>
<sequence length="497" mass="54719">MKPSHHQAPILPSRLAEELLDDIAEEFLDDTIDLNDGSGDSLAQRGKQVHELRVTGLDGMKEDVGNVERGADGTVDTQRMTAAGLEGRDHAVKQRERGYTSNSESTVEESSEVGLVLQERDSLPVELLVLVAAFLAADDCYATLAHLASTCRLVRAETLPVLCETIVLVFDDSVGRSKEGMLSAGKAFLERHGKYVRYIIHYQSFRLPSQVSTPRIQIARSDRIVHNRIHAKEVVDNMTLLITEKVSAPVLDHLIHLACVNVGQEYYADQSGASMKVTEVKVVGSGRVIGRGGTPMWAFSVGANLRYEAGGEGTTEGLEETLRYLHRGFRVFDPARPDPQRFTINVSLAGNVAAVDAFIRSFDELLQRYVFVMPFIRLCARRVSVDEIKERIPALVAVCTKQWARVGPPVAEFFNPPVVCFNLEEGAGSSQRFANDVRLTFKASQAAAAAGQQGNDGSGVTFRLMDDEGTVLYEETNGSLRVPAKAWWREGFVWRIG</sequence>
<keyword evidence="2" id="KW-1185">Reference proteome</keyword>
<evidence type="ECO:0000313" key="2">
    <source>
        <dbReference type="Proteomes" id="UP001243375"/>
    </source>
</evidence>
<gene>
    <name evidence="1" type="ORF">QFC22_006157</name>
</gene>
<protein>
    <submittedName>
        <fullName evidence="1">Uncharacterized protein</fullName>
    </submittedName>
</protein>
<dbReference type="Proteomes" id="UP001243375">
    <property type="component" value="Unassembled WGS sequence"/>
</dbReference>
<evidence type="ECO:0000313" key="1">
    <source>
        <dbReference type="EMBL" id="KAJ9113061.1"/>
    </source>
</evidence>